<evidence type="ECO:0000256" key="6">
    <source>
        <dbReference type="ARBA" id="ARBA00008418"/>
    </source>
</evidence>
<evidence type="ECO:0000256" key="5">
    <source>
        <dbReference type="ARBA" id="ARBA00004510"/>
    </source>
</evidence>
<dbReference type="PANTHER" id="PTHR11977:SF35">
    <property type="entry name" value="VILLIN-1"/>
    <property type="match status" value="1"/>
</dbReference>
<dbReference type="Gene3D" id="3.40.20.10">
    <property type="entry name" value="Severin"/>
    <property type="match status" value="1"/>
</dbReference>
<dbReference type="SMART" id="SM00262">
    <property type="entry name" value="GEL"/>
    <property type="match status" value="1"/>
</dbReference>
<dbReference type="GO" id="GO:0005737">
    <property type="term" value="C:cytoplasm"/>
    <property type="evidence" value="ECO:0007669"/>
    <property type="project" value="UniProtKB-SubCell"/>
</dbReference>
<dbReference type="GO" id="GO:0051015">
    <property type="term" value="F:actin filament binding"/>
    <property type="evidence" value="ECO:0007669"/>
    <property type="project" value="InterPro"/>
</dbReference>
<dbReference type="InterPro" id="IPR029006">
    <property type="entry name" value="ADF-H/Gelsolin-like_dom_sf"/>
</dbReference>
<keyword evidence="13" id="KW-0966">Cell projection</keyword>
<dbReference type="Gene3D" id="1.10.950.10">
    <property type="entry name" value="Villin headpiece domain"/>
    <property type="match status" value="1"/>
</dbReference>
<protein>
    <recommendedName>
        <fullName evidence="7">Villin-1</fullName>
    </recommendedName>
</protein>
<dbReference type="PROSITE" id="PS51089">
    <property type="entry name" value="HP"/>
    <property type="match status" value="1"/>
</dbReference>
<keyword evidence="10" id="KW-0677">Repeat</keyword>
<keyword evidence="16" id="KW-1185">Reference proteome</keyword>
<dbReference type="GO" id="GO:0030027">
    <property type="term" value="C:lamellipodium"/>
    <property type="evidence" value="ECO:0007669"/>
    <property type="project" value="UniProtKB-SubCell"/>
</dbReference>
<evidence type="ECO:0000256" key="9">
    <source>
        <dbReference type="ARBA" id="ARBA00022490"/>
    </source>
</evidence>
<dbReference type="FunFam" id="3.40.20.10:FF:000005">
    <property type="entry name" value="Gelsolin"/>
    <property type="match status" value="1"/>
</dbReference>
<dbReference type="GO" id="GO:0001726">
    <property type="term" value="C:ruffle"/>
    <property type="evidence" value="ECO:0007669"/>
    <property type="project" value="UniProtKB-SubCell"/>
</dbReference>
<sequence length="185" mass="20894">MLLDIWDQVFLWMGKGANNLEKEAAVTTAQEYLQTHPGGRDVNTPIILIKQGLEPPTFIGWFHAWDPHMWSHGKCYEELKAELGDATNIIKITVSVGGIQSQDMKKPTLTQLQPTSLTPSILASFPVDQLVNRLAEDLPEGVDPTKKEEYLSNEDFALVLGMARLEFYSMPHWKQQNLKKQSGLF</sequence>
<evidence type="ECO:0000256" key="10">
    <source>
        <dbReference type="ARBA" id="ARBA00022737"/>
    </source>
</evidence>
<dbReference type="GO" id="GO:0008154">
    <property type="term" value="P:actin polymerization or depolymerization"/>
    <property type="evidence" value="ECO:0007669"/>
    <property type="project" value="TreeGrafter"/>
</dbReference>
<dbReference type="InterPro" id="IPR003128">
    <property type="entry name" value="Villin_headpiece"/>
</dbReference>
<dbReference type="Proteomes" id="UP001221898">
    <property type="component" value="Unassembled WGS sequence"/>
</dbReference>
<evidence type="ECO:0000256" key="7">
    <source>
        <dbReference type="ARBA" id="ARBA00017436"/>
    </source>
</evidence>
<dbReference type="GO" id="GO:0051016">
    <property type="term" value="P:barbed-end actin filament capping"/>
    <property type="evidence" value="ECO:0007669"/>
    <property type="project" value="TreeGrafter"/>
</dbReference>
<evidence type="ECO:0000256" key="12">
    <source>
        <dbReference type="ARBA" id="ARBA00023203"/>
    </source>
</evidence>
<dbReference type="GO" id="GO:0005546">
    <property type="term" value="F:phosphatidylinositol-4,5-bisphosphate binding"/>
    <property type="evidence" value="ECO:0007669"/>
    <property type="project" value="TreeGrafter"/>
</dbReference>
<evidence type="ECO:0000256" key="4">
    <source>
        <dbReference type="ARBA" id="ARBA00004496"/>
    </source>
</evidence>
<dbReference type="SUPFAM" id="SSF55753">
    <property type="entry name" value="Actin depolymerizing proteins"/>
    <property type="match status" value="1"/>
</dbReference>
<name>A0AAD7T985_9TELE</name>
<dbReference type="GO" id="GO:0051014">
    <property type="term" value="P:actin filament severing"/>
    <property type="evidence" value="ECO:0007669"/>
    <property type="project" value="TreeGrafter"/>
</dbReference>
<dbReference type="GO" id="GO:0032433">
    <property type="term" value="C:filopodium tip"/>
    <property type="evidence" value="ECO:0007669"/>
    <property type="project" value="UniProtKB-SubCell"/>
</dbReference>
<comment type="subcellular location">
    <subcellularLocation>
        <location evidence="3">Cell projection</location>
        <location evidence="3">Filopodium tip</location>
    </subcellularLocation>
    <subcellularLocation>
        <location evidence="5">Cell projection</location>
        <location evidence="5">Lamellipodium</location>
    </subcellularLocation>
    <subcellularLocation>
        <location evidence="1">Cell projection</location>
        <location evidence="1">Microvillus</location>
    </subcellularLocation>
    <subcellularLocation>
        <location evidence="2">Cell projection</location>
        <location evidence="2">Ruffle</location>
    </subcellularLocation>
    <subcellularLocation>
        <location evidence="4">Cytoplasm</location>
    </subcellularLocation>
</comment>
<dbReference type="EMBL" id="JAINUG010000005">
    <property type="protein sequence ID" value="KAJ8416680.1"/>
    <property type="molecule type" value="Genomic_DNA"/>
</dbReference>
<keyword evidence="9" id="KW-0963">Cytoplasm</keyword>
<keyword evidence="12" id="KW-0009">Actin-binding</keyword>
<evidence type="ECO:0000256" key="11">
    <source>
        <dbReference type="ARBA" id="ARBA00022837"/>
    </source>
</evidence>
<organism evidence="15 16">
    <name type="scientific">Aldrovandia affinis</name>
    <dbReference type="NCBI Taxonomy" id="143900"/>
    <lineage>
        <taxon>Eukaryota</taxon>
        <taxon>Metazoa</taxon>
        <taxon>Chordata</taxon>
        <taxon>Craniata</taxon>
        <taxon>Vertebrata</taxon>
        <taxon>Euteleostomi</taxon>
        <taxon>Actinopterygii</taxon>
        <taxon>Neopterygii</taxon>
        <taxon>Teleostei</taxon>
        <taxon>Notacanthiformes</taxon>
        <taxon>Halosauridae</taxon>
        <taxon>Aldrovandia</taxon>
    </lineage>
</organism>
<evidence type="ECO:0000256" key="2">
    <source>
        <dbReference type="ARBA" id="ARBA00004466"/>
    </source>
</evidence>
<dbReference type="SUPFAM" id="SSF47050">
    <property type="entry name" value="VHP, Villin headpiece domain"/>
    <property type="match status" value="1"/>
</dbReference>
<dbReference type="Pfam" id="PF00626">
    <property type="entry name" value="Gelsolin"/>
    <property type="match status" value="1"/>
</dbReference>
<evidence type="ECO:0000256" key="13">
    <source>
        <dbReference type="ARBA" id="ARBA00023273"/>
    </source>
</evidence>
<evidence type="ECO:0000313" key="15">
    <source>
        <dbReference type="EMBL" id="KAJ8416680.1"/>
    </source>
</evidence>
<dbReference type="Pfam" id="PF02209">
    <property type="entry name" value="VHP"/>
    <property type="match status" value="1"/>
</dbReference>
<keyword evidence="11" id="KW-0106">Calcium</keyword>
<dbReference type="PANTHER" id="PTHR11977">
    <property type="entry name" value="VILLIN"/>
    <property type="match status" value="1"/>
</dbReference>
<comment type="similarity">
    <text evidence="6">Belongs to the villin/gelsolin family.</text>
</comment>
<evidence type="ECO:0000256" key="3">
    <source>
        <dbReference type="ARBA" id="ARBA00004495"/>
    </source>
</evidence>
<dbReference type="InterPro" id="IPR007123">
    <property type="entry name" value="Gelsolin-like_dom"/>
</dbReference>
<keyword evidence="8" id="KW-0117">Actin capping</keyword>
<dbReference type="SMART" id="SM00153">
    <property type="entry name" value="VHP"/>
    <property type="match status" value="1"/>
</dbReference>
<accession>A0AAD7T985</accession>
<dbReference type="InterPro" id="IPR036886">
    <property type="entry name" value="Villin_headpiece_dom_sf"/>
</dbReference>
<dbReference type="GO" id="GO:0020037">
    <property type="term" value="F:heme binding"/>
    <property type="evidence" value="ECO:0007669"/>
    <property type="project" value="InterPro"/>
</dbReference>
<evidence type="ECO:0000259" key="14">
    <source>
        <dbReference type="PROSITE" id="PS51089"/>
    </source>
</evidence>
<reference evidence="15" key="1">
    <citation type="journal article" date="2023" name="Science">
        <title>Genome structures resolve the early diversification of teleost fishes.</title>
        <authorList>
            <person name="Parey E."/>
            <person name="Louis A."/>
            <person name="Montfort J."/>
            <person name="Bouchez O."/>
            <person name="Roques C."/>
            <person name="Iampietro C."/>
            <person name="Lluch J."/>
            <person name="Castinel A."/>
            <person name="Donnadieu C."/>
            <person name="Desvignes T."/>
            <person name="Floi Bucao C."/>
            <person name="Jouanno E."/>
            <person name="Wen M."/>
            <person name="Mejri S."/>
            <person name="Dirks R."/>
            <person name="Jansen H."/>
            <person name="Henkel C."/>
            <person name="Chen W.J."/>
            <person name="Zahm M."/>
            <person name="Cabau C."/>
            <person name="Klopp C."/>
            <person name="Thompson A.W."/>
            <person name="Robinson-Rechavi M."/>
            <person name="Braasch I."/>
            <person name="Lecointre G."/>
            <person name="Bobe J."/>
            <person name="Postlethwait J.H."/>
            <person name="Berthelot C."/>
            <person name="Roest Crollius H."/>
            <person name="Guiguen Y."/>
        </authorList>
    </citation>
    <scope>NUCLEOTIDE SEQUENCE</scope>
    <source>
        <strain evidence="15">NC1722</strain>
    </source>
</reference>
<dbReference type="GO" id="GO:0015629">
    <property type="term" value="C:actin cytoskeleton"/>
    <property type="evidence" value="ECO:0007669"/>
    <property type="project" value="TreeGrafter"/>
</dbReference>
<evidence type="ECO:0000256" key="1">
    <source>
        <dbReference type="ARBA" id="ARBA00004105"/>
    </source>
</evidence>
<dbReference type="AlphaFoldDB" id="A0AAD7T985"/>
<dbReference type="GO" id="GO:2000392">
    <property type="term" value="P:regulation of lamellipodium morphogenesis"/>
    <property type="evidence" value="ECO:0007669"/>
    <property type="project" value="TreeGrafter"/>
</dbReference>
<dbReference type="InterPro" id="IPR007122">
    <property type="entry name" value="Villin/Gelsolin"/>
</dbReference>
<evidence type="ECO:0000313" key="16">
    <source>
        <dbReference type="Proteomes" id="UP001221898"/>
    </source>
</evidence>
<dbReference type="PROSITE" id="PS00191">
    <property type="entry name" value="CYTOCHROME_B5_1"/>
    <property type="match status" value="1"/>
</dbReference>
<comment type="caution">
    <text evidence="15">The sequence shown here is derived from an EMBL/GenBank/DDBJ whole genome shotgun (WGS) entry which is preliminary data.</text>
</comment>
<gene>
    <name evidence="15" type="ORF">AAFF_G00325580</name>
</gene>
<evidence type="ECO:0000256" key="8">
    <source>
        <dbReference type="ARBA" id="ARBA00022467"/>
    </source>
</evidence>
<proteinExistence type="inferred from homology"/>
<dbReference type="GO" id="GO:0005902">
    <property type="term" value="C:microvillus"/>
    <property type="evidence" value="ECO:0007669"/>
    <property type="project" value="UniProtKB-SubCell"/>
</dbReference>
<dbReference type="InterPro" id="IPR018506">
    <property type="entry name" value="Cyt_B5_heme-BS"/>
</dbReference>
<feature type="domain" description="HP" evidence="14">
    <location>
        <begin position="119"/>
        <end position="185"/>
    </location>
</feature>